<dbReference type="CDD" id="cd00945">
    <property type="entry name" value="Aldolase_Class_I"/>
    <property type="match status" value="1"/>
</dbReference>
<dbReference type="Proteomes" id="UP000016649">
    <property type="component" value="Unassembled WGS sequence"/>
</dbReference>
<protein>
    <recommendedName>
        <fullName evidence="3">N-acylglucosamine-6-phosphate 2-epimerase</fullName>
    </recommendedName>
</protein>
<comment type="caution">
    <text evidence="1">The sequence shown here is derived from an EMBL/GenBank/DDBJ whole genome shotgun (WGS) entry which is preliminary data.</text>
</comment>
<dbReference type="SUPFAM" id="SSF51391">
    <property type="entry name" value="Thiamin phosphate synthase"/>
    <property type="match status" value="1"/>
</dbReference>
<gene>
    <name evidence="1" type="ORF">HMPREF9193_00348</name>
</gene>
<dbReference type="InterPro" id="IPR036206">
    <property type="entry name" value="ThiamineP_synth_sf"/>
</dbReference>
<reference evidence="1 2" key="1">
    <citation type="submission" date="2013-08" db="EMBL/GenBank/DDBJ databases">
        <authorList>
            <person name="Weinstock G."/>
            <person name="Sodergren E."/>
            <person name="Wylie T."/>
            <person name="Fulton L."/>
            <person name="Fulton R."/>
            <person name="Fronick C."/>
            <person name="O'Laughlin M."/>
            <person name="Godfrey J."/>
            <person name="Miner T."/>
            <person name="Herter B."/>
            <person name="Appelbaum E."/>
            <person name="Cordes M."/>
            <person name="Lek S."/>
            <person name="Wollam A."/>
            <person name="Pepin K.H."/>
            <person name="Palsikar V.B."/>
            <person name="Mitreva M."/>
            <person name="Wilson R.K."/>
        </authorList>
    </citation>
    <scope>NUCLEOTIDE SEQUENCE [LARGE SCALE GENOMIC DNA]</scope>
    <source>
        <strain evidence="1 2">ATCC 700332</strain>
    </source>
</reference>
<keyword evidence="2" id="KW-1185">Reference proteome</keyword>
<dbReference type="EMBL" id="AWVH01000005">
    <property type="protein sequence ID" value="ERJ94376.1"/>
    <property type="molecule type" value="Genomic_DNA"/>
</dbReference>
<evidence type="ECO:0000313" key="2">
    <source>
        <dbReference type="Proteomes" id="UP000016649"/>
    </source>
</evidence>
<sequence length="229" mass="25187">MNHHFETMLKKNKMTLIMSLPANKPELADAAWENGADVIKVHINVSHRASKTVFGNFDEEKAGLEKILERSKGPCGIVIGDNIQAALRDYPKAVALGFDFISLYVSHAPPEILYDNKVLKMLALSCNDSLETASVLKTVGADILEASIMKGETYGQPLSAKELMQYAYLCAQTDLPVVVPTQRYILPDHVYALQRCGIRALMIGAVVTGKEKETISHAVSSFKQAINRL</sequence>
<name>A0ABN0P1G4_TRELE</name>
<dbReference type="RefSeq" id="WP_021686749.1">
    <property type="nucleotide sequence ID" value="NZ_KI260561.1"/>
</dbReference>
<evidence type="ECO:0000313" key="1">
    <source>
        <dbReference type="EMBL" id="ERJ94376.1"/>
    </source>
</evidence>
<organism evidence="1 2">
    <name type="scientific">Treponema lecithinolyticum ATCC 700332</name>
    <dbReference type="NCBI Taxonomy" id="1321815"/>
    <lineage>
        <taxon>Bacteria</taxon>
        <taxon>Pseudomonadati</taxon>
        <taxon>Spirochaetota</taxon>
        <taxon>Spirochaetia</taxon>
        <taxon>Spirochaetales</taxon>
        <taxon>Treponemataceae</taxon>
        <taxon>Treponema</taxon>
    </lineage>
</organism>
<proteinExistence type="predicted"/>
<evidence type="ECO:0008006" key="3">
    <source>
        <dbReference type="Google" id="ProtNLM"/>
    </source>
</evidence>
<accession>A0ABN0P1G4</accession>